<dbReference type="AlphaFoldDB" id="A0A5B7G3S1"/>
<keyword evidence="1" id="KW-0472">Membrane</keyword>
<evidence type="ECO:0000313" key="2">
    <source>
        <dbReference type="EMBL" id="MPC51124.1"/>
    </source>
</evidence>
<feature type="transmembrane region" description="Helical" evidence="1">
    <location>
        <begin position="161"/>
        <end position="177"/>
    </location>
</feature>
<feature type="transmembrane region" description="Helical" evidence="1">
    <location>
        <begin position="49"/>
        <end position="72"/>
    </location>
</feature>
<name>A0A5B7G3S1_PORTR</name>
<organism evidence="2 3">
    <name type="scientific">Portunus trituberculatus</name>
    <name type="common">Swimming crab</name>
    <name type="synonym">Neptunus trituberculatus</name>
    <dbReference type="NCBI Taxonomy" id="210409"/>
    <lineage>
        <taxon>Eukaryota</taxon>
        <taxon>Metazoa</taxon>
        <taxon>Ecdysozoa</taxon>
        <taxon>Arthropoda</taxon>
        <taxon>Crustacea</taxon>
        <taxon>Multicrustacea</taxon>
        <taxon>Malacostraca</taxon>
        <taxon>Eumalacostraca</taxon>
        <taxon>Eucarida</taxon>
        <taxon>Decapoda</taxon>
        <taxon>Pleocyemata</taxon>
        <taxon>Brachyura</taxon>
        <taxon>Eubrachyura</taxon>
        <taxon>Portunoidea</taxon>
        <taxon>Portunidae</taxon>
        <taxon>Portuninae</taxon>
        <taxon>Portunus</taxon>
    </lineage>
</organism>
<evidence type="ECO:0000313" key="3">
    <source>
        <dbReference type="Proteomes" id="UP000324222"/>
    </source>
</evidence>
<evidence type="ECO:0000256" key="1">
    <source>
        <dbReference type="SAM" id="Phobius"/>
    </source>
</evidence>
<protein>
    <submittedName>
        <fullName evidence="2">Uncharacterized protein</fullName>
    </submittedName>
</protein>
<accession>A0A5B7G3S1</accession>
<gene>
    <name evidence="2" type="ORF">E2C01_044964</name>
</gene>
<proteinExistence type="predicted"/>
<keyword evidence="1" id="KW-0812">Transmembrane</keyword>
<keyword evidence="3" id="KW-1185">Reference proteome</keyword>
<comment type="caution">
    <text evidence="2">The sequence shown here is derived from an EMBL/GenBank/DDBJ whole genome shotgun (WGS) entry which is preliminary data.</text>
</comment>
<dbReference type="Proteomes" id="UP000324222">
    <property type="component" value="Unassembled WGS sequence"/>
</dbReference>
<reference evidence="2 3" key="1">
    <citation type="submission" date="2019-05" db="EMBL/GenBank/DDBJ databases">
        <title>Another draft genome of Portunus trituberculatus and its Hox gene families provides insights of decapod evolution.</title>
        <authorList>
            <person name="Jeong J.-H."/>
            <person name="Song I."/>
            <person name="Kim S."/>
            <person name="Choi T."/>
            <person name="Kim D."/>
            <person name="Ryu S."/>
            <person name="Kim W."/>
        </authorList>
    </citation>
    <scope>NUCLEOTIDE SEQUENCE [LARGE SCALE GENOMIC DNA]</scope>
    <source>
        <tissue evidence="2">Muscle</tissue>
    </source>
</reference>
<keyword evidence="1" id="KW-1133">Transmembrane helix</keyword>
<dbReference type="EMBL" id="VSRR010009965">
    <property type="protein sequence ID" value="MPC51124.1"/>
    <property type="molecule type" value="Genomic_DNA"/>
</dbReference>
<sequence length="221" mass="24786">MRLFYHVVICIVDSLQVDLKTPPNSDLLLVTGSSITGVKKEEKLDKQGLIFSVIVYTSPPTAFNLVYCAYFLCTVHNPANKKVSIITKPMCDLCWAATNRYQPESFTSHGKFVSASLTPSFVTLSNTKRPDTWTLLCYSPLSFLIRKLFLSEPRRTGRYHFILVILLLVFIHLIRVFRCNSASCSSPGFAGRCAPRRPAHSKASSPSVLATVKFRATLKKY</sequence>